<dbReference type="EMBL" id="JABSTQ010003345">
    <property type="protein sequence ID" value="KAG0443484.1"/>
    <property type="molecule type" value="Genomic_DNA"/>
</dbReference>
<comment type="caution">
    <text evidence="1">The sequence shown here is derived from an EMBL/GenBank/DDBJ whole genome shotgun (WGS) entry which is preliminary data.</text>
</comment>
<evidence type="ECO:0000313" key="2">
    <source>
        <dbReference type="Proteomes" id="UP000805193"/>
    </source>
</evidence>
<gene>
    <name evidence="1" type="ORF">HPB47_014865</name>
</gene>
<keyword evidence="2" id="KW-1185">Reference proteome</keyword>
<dbReference type="Proteomes" id="UP000805193">
    <property type="component" value="Unassembled WGS sequence"/>
</dbReference>
<evidence type="ECO:0000313" key="1">
    <source>
        <dbReference type="EMBL" id="KAG0443484.1"/>
    </source>
</evidence>
<accession>A0AC60QUY7</accession>
<protein>
    <submittedName>
        <fullName evidence="1">Uncharacterized protein</fullName>
    </submittedName>
</protein>
<name>A0AC60QUY7_IXOPE</name>
<reference evidence="1 2" key="1">
    <citation type="journal article" date="2020" name="Cell">
        <title>Large-Scale Comparative Analyses of Tick Genomes Elucidate Their Genetic Diversity and Vector Capacities.</title>
        <authorList>
            <consortium name="Tick Genome and Microbiome Consortium (TIGMIC)"/>
            <person name="Jia N."/>
            <person name="Wang J."/>
            <person name="Shi W."/>
            <person name="Du L."/>
            <person name="Sun Y."/>
            <person name="Zhan W."/>
            <person name="Jiang J.F."/>
            <person name="Wang Q."/>
            <person name="Zhang B."/>
            <person name="Ji P."/>
            <person name="Bell-Sakyi L."/>
            <person name="Cui X.M."/>
            <person name="Yuan T.T."/>
            <person name="Jiang B.G."/>
            <person name="Yang W.F."/>
            <person name="Lam T.T."/>
            <person name="Chang Q.C."/>
            <person name="Ding S.J."/>
            <person name="Wang X.J."/>
            <person name="Zhu J.G."/>
            <person name="Ruan X.D."/>
            <person name="Zhao L."/>
            <person name="Wei J.T."/>
            <person name="Ye R.Z."/>
            <person name="Que T.C."/>
            <person name="Du C.H."/>
            <person name="Zhou Y.H."/>
            <person name="Cheng J.X."/>
            <person name="Dai P.F."/>
            <person name="Guo W.B."/>
            <person name="Han X.H."/>
            <person name="Huang E.J."/>
            <person name="Li L.F."/>
            <person name="Wei W."/>
            <person name="Gao Y.C."/>
            <person name="Liu J.Z."/>
            <person name="Shao H.Z."/>
            <person name="Wang X."/>
            <person name="Wang C.C."/>
            <person name="Yang T.C."/>
            <person name="Huo Q.B."/>
            <person name="Li W."/>
            <person name="Chen H.Y."/>
            <person name="Chen S.E."/>
            <person name="Zhou L.G."/>
            <person name="Ni X.B."/>
            <person name="Tian J.H."/>
            <person name="Sheng Y."/>
            <person name="Liu T."/>
            <person name="Pan Y.S."/>
            <person name="Xia L.Y."/>
            <person name="Li J."/>
            <person name="Zhao F."/>
            <person name="Cao W.C."/>
        </authorList>
    </citation>
    <scope>NUCLEOTIDE SEQUENCE [LARGE SCALE GENOMIC DNA]</scope>
    <source>
        <strain evidence="1">Iper-2018</strain>
    </source>
</reference>
<proteinExistence type="predicted"/>
<organism evidence="1 2">
    <name type="scientific">Ixodes persulcatus</name>
    <name type="common">Taiga tick</name>
    <dbReference type="NCBI Taxonomy" id="34615"/>
    <lineage>
        <taxon>Eukaryota</taxon>
        <taxon>Metazoa</taxon>
        <taxon>Ecdysozoa</taxon>
        <taxon>Arthropoda</taxon>
        <taxon>Chelicerata</taxon>
        <taxon>Arachnida</taxon>
        <taxon>Acari</taxon>
        <taxon>Parasitiformes</taxon>
        <taxon>Ixodida</taxon>
        <taxon>Ixodoidea</taxon>
        <taxon>Ixodidae</taxon>
        <taxon>Ixodinae</taxon>
        <taxon>Ixodes</taxon>
    </lineage>
</organism>
<sequence>MSSSFKPLSAFRASASGSLGLRSFSSSGTKERWCSGSDWGIRTNWVQAIRRACRTAAGRCPGHQPGCHHPVIPTGPPEETPPRSRPPAARAEATSSSDDHSEYFSIVDEEEEEEDGVDSPSRNLRPRHPSTARHLEETDWFKVNGHIDACLNRPAIREMLSSQTPTPASGKRRKSVHFQLDYGTGNEAVQLGRLISSSIVQLEVD</sequence>